<dbReference type="Proteomes" id="UP000257109">
    <property type="component" value="Unassembled WGS sequence"/>
</dbReference>
<reference evidence="3" key="1">
    <citation type="submission" date="2018-05" db="EMBL/GenBank/DDBJ databases">
        <title>Draft genome of Mucuna pruriens seed.</title>
        <authorList>
            <person name="Nnadi N.E."/>
            <person name="Vos R."/>
            <person name="Hasami M.H."/>
            <person name="Devisetty U.K."/>
            <person name="Aguiy J.C."/>
        </authorList>
    </citation>
    <scope>NUCLEOTIDE SEQUENCE [LARGE SCALE GENOMIC DNA]</scope>
    <source>
        <strain evidence="3">JCA_2017</strain>
    </source>
</reference>
<dbReference type="PANTHER" id="PTHR33223">
    <property type="entry name" value="CCHC-TYPE DOMAIN-CONTAINING PROTEIN"/>
    <property type="match status" value="1"/>
</dbReference>
<dbReference type="EMBL" id="QJKJ01002954">
    <property type="protein sequence ID" value="RDY00598.1"/>
    <property type="molecule type" value="Genomic_DNA"/>
</dbReference>
<accession>A0A371HCT7</accession>
<protein>
    <recommendedName>
        <fullName evidence="2">Retrotransposon gag domain-containing protein</fullName>
    </recommendedName>
</protein>
<dbReference type="InterPro" id="IPR005162">
    <property type="entry name" value="Retrotrans_gag_dom"/>
</dbReference>
<evidence type="ECO:0000313" key="3">
    <source>
        <dbReference type="EMBL" id="RDY00598.1"/>
    </source>
</evidence>
<dbReference type="AlphaFoldDB" id="A0A371HCT7"/>
<comment type="caution">
    <text evidence="3">The sequence shown here is derived from an EMBL/GenBank/DDBJ whole genome shotgun (WGS) entry which is preliminary data.</text>
</comment>
<evidence type="ECO:0000259" key="2">
    <source>
        <dbReference type="Pfam" id="PF03732"/>
    </source>
</evidence>
<feature type="compositionally biased region" description="Polar residues" evidence="1">
    <location>
        <begin position="395"/>
        <end position="409"/>
    </location>
</feature>
<dbReference type="Pfam" id="PF03732">
    <property type="entry name" value="Retrotrans_gag"/>
    <property type="match status" value="1"/>
</dbReference>
<feature type="region of interest" description="Disordered" evidence="1">
    <location>
        <begin position="388"/>
        <end position="439"/>
    </location>
</feature>
<evidence type="ECO:0000313" key="4">
    <source>
        <dbReference type="Proteomes" id="UP000257109"/>
    </source>
</evidence>
<feature type="non-terminal residue" evidence="3">
    <location>
        <position position="439"/>
    </location>
</feature>
<evidence type="ECO:0000256" key="1">
    <source>
        <dbReference type="SAM" id="MobiDB-lite"/>
    </source>
</evidence>
<dbReference type="PANTHER" id="PTHR33223:SF3">
    <property type="match status" value="1"/>
</dbReference>
<gene>
    <name evidence="3" type="ORF">CR513_16198</name>
</gene>
<proteinExistence type="predicted"/>
<sequence length="439" mass="50298">CFLLAHVQTPLFTAFQSETEIVHLCSVCPHPAETKPNYLYRDHLGSVFVESDLAIAECRPKCMTRSRSSNSLHSFDPKIDKTLNRIRKTKNIHVGHSRSSFNSISESDTSEYKLDIIDNPLYELEPMENNNKILKELVIPDVLHQPWCIQYPQLELAQSYELKFELIHLLPKFHGLVGEDPHKHLKEFHVVYSTMRPQGIPKDYIKMKAFLFSLDGTTKIWLYLQPIMFNTWGDMKCMFLEKFFPTSRTTTILKEICGIRQHFEETLHEYWERFNKLCATCPHYQISLLMMDRNKVDAKSGGALMDKTPAFETRGGAVTSRVVSKVGAFDNLRLENQLIELISLVSDKAPRCRAASTKHMHMWNLHLDGAPYKHGPTFCNGRLDETNGRSRHCDTTSGRELSQQATPQPNLRPAKVETEQGADSRVQQPARGVPLPFPT</sequence>
<organism evidence="3 4">
    <name type="scientific">Mucuna pruriens</name>
    <name type="common">Velvet bean</name>
    <name type="synonym">Dolichos pruriens</name>
    <dbReference type="NCBI Taxonomy" id="157652"/>
    <lineage>
        <taxon>Eukaryota</taxon>
        <taxon>Viridiplantae</taxon>
        <taxon>Streptophyta</taxon>
        <taxon>Embryophyta</taxon>
        <taxon>Tracheophyta</taxon>
        <taxon>Spermatophyta</taxon>
        <taxon>Magnoliopsida</taxon>
        <taxon>eudicotyledons</taxon>
        <taxon>Gunneridae</taxon>
        <taxon>Pentapetalae</taxon>
        <taxon>rosids</taxon>
        <taxon>fabids</taxon>
        <taxon>Fabales</taxon>
        <taxon>Fabaceae</taxon>
        <taxon>Papilionoideae</taxon>
        <taxon>50 kb inversion clade</taxon>
        <taxon>NPAAA clade</taxon>
        <taxon>indigoferoid/millettioid clade</taxon>
        <taxon>Phaseoleae</taxon>
        <taxon>Mucuna</taxon>
    </lineage>
</organism>
<keyword evidence="4" id="KW-1185">Reference proteome</keyword>
<feature type="domain" description="Retrotransposon gag" evidence="2">
    <location>
        <begin position="212"/>
        <end position="286"/>
    </location>
</feature>
<name>A0A371HCT7_MUCPR</name>
<feature type="non-terminal residue" evidence="3">
    <location>
        <position position="1"/>
    </location>
</feature>